<accession>A0ABX2J208</accession>
<sequence length="228" mass="25069">MATVRDVQRRLIALGYDVGPAGADGIPGRNTTKAVAHFQDDKNIQVLYRGTVGPKTLKALGLDEPEQPIPPWVLEGQRKLGLHEKLNNTALKAYLKSDGQTLGDPAKLPWCGDFMETIIALTLPKEPMVTNPYWAANWLKFGKPVPKDEFYMGAIGIKARTGGNHVFTIVGHDKTHVHGMGGNQSDSISIVKIKKSDITGMRFPTTYPFPTKQMPFTVFNGKLSVKED</sequence>
<evidence type="ECO:0000313" key="3">
    <source>
        <dbReference type="Proteomes" id="UP000822331"/>
    </source>
</evidence>
<keyword evidence="3" id="KW-1185">Reference proteome</keyword>
<dbReference type="EMBL" id="JAAMCP010000001">
    <property type="protein sequence ID" value="NTF35575.1"/>
    <property type="molecule type" value="Genomic_DNA"/>
</dbReference>
<dbReference type="RefSeq" id="WP_174003117.1">
    <property type="nucleotide sequence ID" value="NZ_JAAMCP010000001.1"/>
</dbReference>
<gene>
    <name evidence="2" type="ORF">G6L72_02450</name>
</gene>
<name>A0ABX2J208_9HYPH</name>
<proteinExistence type="predicted"/>
<dbReference type="Pfam" id="PF01471">
    <property type="entry name" value="PG_binding_1"/>
    <property type="match status" value="1"/>
</dbReference>
<organism evidence="2 3">
    <name type="scientific">Agrobacterium rubi</name>
    <dbReference type="NCBI Taxonomy" id="28099"/>
    <lineage>
        <taxon>Bacteria</taxon>
        <taxon>Pseudomonadati</taxon>
        <taxon>Pseudomonadota</taxon>
        <taxon>Alphaproteobacteria</taxon>
        <taxon>Hyphomicrobiales</taxon>
        <taxon>Rhizobiaceae</taxon>
        <taxon>Rhizobium/Agrobacterium group</taxon>
        <taxon>Agrobacterium</taxon>
    </lineage>
</organism>
<dbReference type="InterPro" id="IPR036365">
    <property type="entry name" value="PGBD-like_sf"/>
</dbReference>
<comment type="caution">
    <text evidence="2">The sequence shown here is derived from an EMBL/GenBank/DDBJ whole genome shotgun (WGS) entry which is preliminary data.</text>
</comment>
<reference evidence="2 3" key="1">
    <citation type="journal article" date="2020" name="Science">
        <title>Unexpected conservation and global transmission of agrobacterial virulence plasmids.</title>
        <authorList>
            <person name="Weisberg A.J."/>
            <person name="Davis E.W. 2nd"/>
            <person name="Tabima J."/>
            <person name="Belcher M.S."/>
            <person name="Miller M."/>
            <person name="Kuo C.H."/>
            <person name="Loper J.E."/>
            <person name="Grunwald N.J."/>
            <person name="Putnam M.L."/>
            <person name="Chang J.H."/>
        </authorList>
    </citation>
    <scope>NUCLEOTIDE SEQUENCE [LARGE SCALE GENOMIC DNA]</scope>
    <source>
        <strain evidence="2 3">A19/93</strain>
    </source>
</reference>
<dbReference type="Proteomes" id="UP000822331">
    <property type="component" value="Unassembled WGS sequence"/>
</dbReference>
<dbReference type="Gene3D" id="1.10.101.10">
    <property type="entry name" value="PGBD-like superfamily/PGBD"/>
    <property type="match status" value="1"/>
</dbReference>
<evidence type="ECO:0000259" key="1">
    <source>
        <dbReference type="Pfam" id="PF01471"/>
    </source>
</evidence>
<dbReference type="InterPro" id="IPR036366">
    <property type="entry name" value="PGBDSf"/>
</dbReference>
<feature type="domain" description="Peptidoglycan binding-like" evidence="1">
    <location>
        <begin position="3"/>
        <end position="60"/>
    </location>
</feature>
<dbReference type="SUPFAM" id="SSF47090">
    <property type="entry name" value="PGBD-like"/>
    <property type="match status" value="1"/>
</dbReference>
<protein>
    <submittedName>
        <fullName evidence="2">TIGR02594 family protein</fullName>
    </submittedName>
</protein>
<dbReference type="InterPro" id="IPR002477">
    <property type="entry name" value="Peptidoglycan-bd-like"/>
</dbReference>
<evidence type="ECO:0000313" key="2">
    <source>
        <dbReference type="EMBL" id="NTF35575.1"/>
    </source>
</evidence>